<evidence type="ECO:0000313" key="3">
    <source>
        <dbReference type="EMBL" id="WTW59943.1"/>
    </source>
</evidence>
<evidence type="ECO:0000256" key="2">
    <source>
        <dbReference type="SAM" id="SignalP"/>
    </source>
</evidence>
<sequence>MYVSGMRRIVAVGAVAALAGSGILLSAGGASAATPKPQPVSASAQQAPAAAPAAQPKGKVVANGGLWVHQEANTTSKRLTLLPQGTITALECKKTGQNVDGNKLWYKLGADKPGWVSARYVQNLNAVPYCK</sequence>
<feature type="signal peptide" evidence="2">
    <location>
        <begin position="1"/>
        <end position="32"/>
    </location>
</feature>
<accession>A0AAU2UZD9</accession>
<dbReference type="EMBL" id="CP108318">
    <property type="protein sequence ID" value="WTW59943.1"/>
    <property type="molecule type" value="Genomic_DNA"/>
</dbReference>
<name>A0AAU2UZD9_9ACTN</name>
<keyword evidence="2" id="KW-0732">Signal</keyword>
<evidence type="ECO:0000256" key="1">
    <source>
        <dbReference type="SAM" id="MobiDB-lite"/>
    </source>
</evidence>
<feature type="region of interest" description="Disordered" evidence="1">
    <location>
        <begin position="29"/>
        <end position="56"/>
    </location>
</feature>
<feature type="chain" id="PRO_5043939865" evidence="2">
    <location>
        <begin position="33"/>
        <end position="131"/>
    </location>
</feature>
<proteinExistence type="predicted"/>
<reference evidence="3" key="1">
    <citation type="submission" date="2022-10" db="EMBL/GenBank/DDBJ databases">
        <title>The complete genomes of actinobacterial strains from the NBC collection.</title>
        <authorList>
            <person name="Joergensen T.S."/>
            <person name="Alvarez Arevalo M."/>
            <person name="Sterndorff E.B."/>
            <person name="Faurdal D."/>
            <person name="Vuksanovic O."/>
            <person name="Mourched A.-S."/>
            <person name="Charusanti P."/>
            <person name="Shaw S."/>
            <person name="Blin K."/>
            <person name="Weber T."/>
        </authorList>
    </citation>
    <scope>NUCLEOTIDE SEQUENCE</scope>
    <source>
        <strain evidence="3">NBC_00003</strain>
    </source>
</reference>
<dbReference type="AlphaFoldDB" id="A0AAU2UZD9"/>
<protein>
    <submittedName>
        <fullName evidence="3">SH3 domain-containing protein</fullName>
    </submittedName>
</protein>
<organism evidence="3">
    <name type="scientific">Streptomyces sp. NBC_00003</name>
    <dbReference type="NCBI Taxonomy" id="2903608"/>
    <lineage>
        <taxon>Bacteria</taxon>
        <taxon>Bacillati</taxon>
        <taxon>Actinomycetota</taxon>
        <taxon>Actinomycetes</taxon>
        <taxon>Kitasatosporales</taxon>
        <taxon>Streptomycetaceae</taxon>
        <taxon>Streptomyces</taxon>
    </lineage>
</organism>
<gene>
    <name evidence="3" type="ORF">OG549_04440</name>
</gene>
<dbReference type="Gene3D" id="2.30.30.40">
    <property type="entry name" value="SH3 Domains"/>
    <property type="match status" value="1"/>
</dbReference>